<dbReference type="Gene3D" id="2.80.10.50">
    <property type="match status" value="1"/>
</dbReference>
<protein>
    <recommendedName>
        <fullName evidence="2">Ricin B lectin domain-containing protein</fullName>
    </recommendedName>
</protein>
<organism evidence="3 4">
    <name type="scientific">Apiotrichum porosum</name>
    <dbReference type="NCBI Taxonomy" id="105984"/>
    <lineage>
        <taxon>Eukaryota</taxon>
        <taxon>Fungi</taxon>
        <taxon>Dikarya</taxon>
        <taxon>Basidiomycota</taxon>
        <taxon>Agaricomycotina</taxon>
        <taxon>Tremellomycetes</taxon>
        <taxon>Trichosporonales</taxon>
        <taxon>Trichosporonaceae</taxon>
        <taxon>Apiotrichum</taxon>
    </lineage>
</organism>
<dbReference type="Proteomes" id="UP000279236">
    <property type="component" value="Unassembled WGS sequence"/>
</dbReference>
<sequence>MLTATIISAFLATAQAAVLPRATTYTVTVGALGSWGNPDDTPAASYIDKDGKYYYQSAHALYGANDGRSWSFFSGSTMDDATKIAISTAANPANPLDSNGDTTWRCNNSPTGKKATKAAGSTSYAQANYCDLAGVWVDPDTGDWYGLVHNEFTPQPFGDGLHYDSIDVTVSRDQGKTWTITDQAITSPYSTVRADTTSFPGQTYYYGDGDPRIHVDISSGYFYVWYGSRVVNKGGYGGSWVAFHEHVARAPISGKMAAGTWQKFYNGGWTEAGLGGKESNLVPTSQSAVGYTPPAKEYNPLTQGTAQQQIANGQAPATSPLFVMDVSYNAYLGIWIAEPQAVDQSGNAPQEIYYTTNLETQQWTLLGNTGSYHTASWYRWFLDSTSKTSSAIVGKSFRAYCSFGCSGGKSSEYVNIAIESSNPFQAIDTTKSYTIGAAGAFLTDSASKATSAAAGAKYTFKATGDGAYTIQNASGGFLGVASTTTATRAWGTVPAISTGSAGVGQQWWVIQSKGGATFRLVNRYSGLVLALSGTQGRLAETTPARSWDSNGSGVGGGRKAAEQELVLTAA</sequence>
<feature type="domain" description="Ricin B lectin" evidence="2">
    <location>
        <begin position="457"/>
        <end position="544"/>
    </location>
</feature>
<reference evidence="3 4" key="1">
    <citation type="submission" date="2018-11" db="EMBL/GenBank/DDBJ databases">
        <title>Genome sequence of Apiotrichum porosum DSM 27194.</title>
        <authorList>
            <person name="Aliyu H."/>
            <person name="Gorte O."/>
            <person name="Ochsenreither K."/>
        </authorList>
    </citation>
    <scope>NUCLEOTIDE SEQUENCE [LARGE SCALE GENOMIC DNA]</scope>
    <source>
        <strain evidence="3 4">DSM 27194</strain>
    </source>
</reference>
<name>A0A427Y5M7_9TREE</name>
<evidence type="ECO:0000313" key="3">
    <source>
        <dbReference type="EMBL" id="RSH86374.1"/>
    </source>
</evidence>
<evidence type="ECO:0000313" key="4">
    <source>
        <dbReference type="Proteomes" id="UP000279236"/>
    </source>
</evidence>
<feature type="chain" id="PRO_5019558508" description="Ricin B lectin domain-containing protein" evidence="1">
    <location>
        <begin position="17"/>
        <end position="570"/>
    </location>
</feature>
<evidence type="ECO:0000256" key="1">
    <source>
        <dbReference type="SAM" id="SignalP"/>
    </source>
</evidence>
<keyword evidence="1" id="KW-0732">Signal</keyword>
<dbReference type="EMBL" id="RSCE01000002">
    <property type="protein sequence ID" value="RSH86374.1"/>
    <property type="molecule type" value="Genomic_DNA"/>
</dbReference>
<gene>
    <name evidence="3" type="ORF">EHS24_004624</name>
</gene>
<dbReference type="AlphaFoldDB" id="A0A427Y5M7"/>
<evidence type="ECO:0000259" key="2">
    <source>
        <dbReference type="Pfam" id="PF14200"/>
    </source>
</evidence>
<dbReference type="GeneID" id="39589167"/>
<comment type="caution">
    <text evidence="3">The sequence shown here is derived from an EMBL/GenBank/DDBJ whole genome shotgun (WGS) entry which is preliminary data.</text>
</comment>
<keyword evidence="4" id="KW-1185">Reference proteome</keyword>
<dbReference type="Pfam" id="PF14200">
    <property type="entry name" value="RicinB_lectin_2"/>
    <property type="match status" value="1"/>
</dbReference>
<dbReference type="InterPro" id="IPR000772">
    <property type="entry name" value="Ricin_B_lectin"/>
</dbReference>
<dbReference type="OrthoDB" id="2590151at2759"/>
<dbReference type="CDD" id="cd00161">
    <property type="entry name" value="beta-trefoil_Ricin-like"/>
    <property type="match status" value="1"/>
</dbReference>
<dbReference type="SUPFAM" id="SSF50370">
    <property type="entry name" value="Ricin B-like lectins"/>
    <property type="match status" value="1"/>
</dbReference>
<accession>A0A427Y5M7</accession>
<dbReference type="RefSeq" id="XP_028479159.1">
    <property type="nucleotide sequence ID" value="XM_028620187.1"/>
</dbReference>
<feature type="signal peptide" evidence="1">
    <location>
        <begin position="1"/>
        <end position="16"/>
    </location>
</feature>
<proteinExistence type="predicted"/>
<dbReference type="InterPro" id="IPR035992">
    <property type="entry name" value="Ricin_B-like_lectins"/>
</dbReference>